<dbReference type="Proteomes" id="UP000176651">
    <property type="component" value="Unassembled WGS sequence"/>
</dbReference>
<evidence type="ECO:0000313" key="2">
    <source>
        <dbReference type="EMBL" id="OGB74105.1"/>
    </source>
</evidence>
<sequence length="136" mass="15372">MELTTFGLIAWLLGGWMFLYGLPAVFASGWFRREIVATTKERPGLAGLQLFSILLLLFGLWILSVEYRVDTNAGWAVLIPIVGYLSVLKGMLLMWAPKWVEDMAKRFYKTDSGVMLIGVLATALGILFWWLAFSVY</sequence>
<accession>A0A1F4NRI1</accession>
<dbReference type="EMBL" id="META01000004">
    <property type="protein sequence ID" value="OGB74105.1"/>
    <property type="molecule type" value="Genomic_DNA"/>
</dbReference>
<protein>
    <recommendedName>
        <fullName evidence="4">DUF2065 domain-containing protein</fullName>
    </recommendedName>
</protein>
<feature type="transmembrane region" description="Helical" evidence="1">
    <location>
        <begin position="6"/>
        <end position="31"/>
    </location>
</feature>
<keyword evidence="1" id="KW-0812">Transmembrane</keyword>
<keyword evidence="1" id="KW-1133">Transmembrane helix</keyword>
<keyword evidence="1" id="KW-0472">Membrane</keyword>
<organism evidence="2 3">
    <name type="scientific">candidate division Kazan bacterium RBG_13_50_9</name>
    <dbReference type="NCBI Taxonomy" id="1798535"/>
    <lineage>
        <taxon>Bacteria</taxon>
        <taxon>Bacteria division Kazan-3B-28</taxon>
    </lineage>
</organism>
<dbReference type="STRING" id="1798535.A2V68_02105"/>
<evidence type="ECO:0000256" key="1">
    <source>
        <dbReference type="SAM" id="Phobius"/>
    </source>
</evidence>
<feature type="transmembrane region" description="Helical" evidence="1">
    <location>
        <begin position="75"/>
        <end position="94"/>
    </location>
</feature>
<gene>
    <name evidence="2" type="ORF">A2V68_02105</name>
</gene>
<reference evidence="2 3" key="1">
    <citation type="journal article" date="2016" name="Nat. Commun.">
        <title>Thousands of microbial genomes shed light on interconnected biogeochemical processes in an aquifer system.</title>
        <authorList>
            <person name="Anantharaman K."/>
            <person name="Brown C.T."/>
            <person name="Hug L.A."/>
            <person name="Sharon I."/>
            <person name="Castelle C.J."/>
            <person name="Probst A.J."/>
            <person name="Thomas B.C."/>
            <person name="Singh A."/>
            <person name="Wilkins M.J."/>
            <person name="Karaoz U."/>
            <person name="Brodie E.L."/>
            <person name="Williams K.H."/>
            <person name="Hubbard S.S."/>
            <person name="Banfield J.F."/>
        </authorList>
    </citation>
    <scope>NUCLEOTIDE SEQUENCE [LARGE SCALE GENOMIC DNA]</scope>
</reference>
<dbReference type="AlphaFoldDB" id="A0A1F4NRI1"/>
<feature type="transmembrane region" description="Helical" evidence="1">
    <location>
        <begin position="43"/>
        <end position="63"/>
    </location>
</feature>
<evidence type="ECO:0000313" key="3">
    <source>
        <dbReference type="Proteomes" id="UP000176651"/>
    </source>
</evidence>
<name>A0A1F4NRI1_UNCK3</name>
<proteinExistence type="predicted"/>
<evidence type="ECO:0008006" key="4">
    <source>
        <dbReference type="Google" id="ProtNLM"/>
    </source>
</evidence>
<comment type="caution">
    <text evidence="2">The sequence shown here is derived from an EMBL/GenBank/DDBJ whole genome shotgun (WGS) entry which is preliminary data.</text>
</comment>
<feature type="transmembrane region" description="Helical" evidence="1">
    <location>
        <begin position="114"/>
        <end position="133"/>
    </location>
</feature>